<name>A0ABS5T8M0_9ACTN</name>
<organism evidence="1 2">
    <name type="scientific">Kineosporia corallincola</name>
    <dbReference type="NCBI Taxonomy" id="2835133"/>
    <lineage>
        <taxon>Bacteria</taxon>
        <taxon>Bacillati</taxon>
        <taxon>Actinomycetota</taxon>
        <taxon>Actinomycetes</taxon>
        <taxon>Kineosporiales</taxon>
        <taxon>Kineosporiaceae</taxon>
        <taxon>Kineosporia</taxon>
    </lineage>
</organism>
<protein>
    <recommendedName>
        <fullName evidence="3">MerR family transcriptional regulator</fullName>
    </recommendedName>
</protein>
<dbReference type="InterPro" id="IPR009061">
    <property type="entry name" value="DNA-bd_dom_put_sf"/>
</dbReference>
<dbReference type="SUPFAM" id="SSF46955">
    <property type="entry name" value="Putative DNA-binding domain"/>
    <property type="match status" value="1"/>
</dbReference>
<evidence type="ECO:0000313" key="2">
    <source>
        <dbReference type="Proteomes" id="UP001197247"/>
    </source>
</evidence>
<keyword evidence="2" id="KW-1185">Reference proteome</keyword>
<dbReference type="EMBL" id="JAHBAY010000001">
    <property type="protein sequence ID" value="MBT0767406.1"/>
    <property type="molecule type" value="Genomic_DNA"/>
</dbReference>
<comment type="caution">
    <text evidence="1">The sequence shown here is derived from an EMBL/GenBank/DDBJ whole genome shotgun (WGS) entry which is preliminary data.</text>
</comment>
<dbReference type="Proteomes" id="UP001197247">
    <property type="component" value="Unassembled WGS sequence"/>
</dbReference>
<sequence length="66" mass="7476">MPMTHPPAAEWLTITDVSQLTGLSAPTLRWYERDHYRSLIAAGLDCDSRPVDDQTVRAQRRADLPL</sequence>
<gene>
    <name evidence="1" type="ORF">KIH74_00635</name>
</gene>
<reference evidence="1 2" key="1">
    <citation type="submission" date="2021-05" db="EMBL/GenBank/DDBJ databases">
        <title>Kineosporia and Streptomyces sp. nov. two new marine actinobacteria isolated from Coral.</title>
        <authorList>
            <person name="Buangrab K."/>
            <person name="Sutthacheep M."/>
            <person name="Yeemin T."/>
            <person name="Harunari E."/>
            <person name="Igarashi Y."/>
            <person name="Kanchanasin P."/>
            <person name="Tanasupawat S."/>
            <person name="Phongsopitanun W."/>
        </authorList>
    </citation>
    <scope>NUCLEOTIDE SEQUENCE [LARGE SCALE GENOMIC DNA]</scope>
    <source>
        <strain evidence="1 2">J2-2</strain>
    </source>
</reference>
<evidence type="ECO:0000313" key="1">
    <source>
        <dbReference type="EMBL" id="MBT0767406.1"/>
    </source>
</evidence>
<dbReference type="RefSeq" id="WP_214153317.1">
    <property type="nucleotide sequence ID" value="NZ_JAHBAY010000001.1"/>
</dbReference>
<evidence type="ECO:0008006" key="3">
    <source>
        <dbReference type="Google" id="ProtNLM"/>
    </source>
</evidence>
<proteinExistence type="predicted"/>
<accession>A0ABS5T8M0</accession>